<evidence type="ECO:0000256" key="4">
    <source>
        <dbReference type="ARBA" id="ARBA00022490"/>
    </source>
</evidence>
<dbReference type="CDD" id="cd03338">
    <property type="entry name" value="TCP1_delta"/>
    <property type="match status" value="1"/>
</dbReference>
<dbReference type="EMBL" id="JBJQND010000006">
    <property type="protein sequence ID" value="KAL3873339.1"/>
    <property type="molecule type" value="Genomic_DNA"/>
</dbReference>
<dbReference type="PROSITE" id="PS00995">
    <property type="entry name" value="TCP1_3"/>
    <property type="match status" value="1"/>
</dbReference>
<dbReference type="InterPro" id="IPR002194">
    <property type="entry name" value="Chaperonin_TCP-1_CS"/>
</dbReference>
<keyword evidence="5 8" id="KW-0547">Nucleotide-binding</keyword>
<dbReference type="Proteomes" id="UP001634394">
    <property type="component" value="Unassembled WGS sequence"/>
</dbReference>
<comment type="similarity">
    <text evidence="2 8">Belongs to the TCP-1 chaperonin family.</text>
</comment>
<evidence type="ECO:0000256" key="9">
    <source>
        <dbReference type="RuleBase" id="RU004192"/>
    </source>
</evidence>
<evidence type="ECO:0000313" key="12">
    <source>
        <dbReference type="Proteomes" id="UP001634394"/>
    </source>
</evidence>
<protein>
    <recommendedName>
        <fullName evidence="3 9">T-complex protein 1 subunit delta</fullName>
    </recommendedName>
</protein>
<evidence type="ECO:0000256" key="6">
    <source>
        <dbReference type="ARBA" id="ARBA00022840"/>
    </source>
</evidence>
<evidence type="ECO:0000256" key="8">
    <source>
        <dbReference type="RuleBase" id="RU004187"/>
    </source>
</evidence>
<keyword evidence="4" id="KW-0963">Cytoplasm</keyword>
<dbReference type="GO" id="GO:0005737">
    <property type="term" value="C:cytoplasm"/>
    <property type="evidence" value="ECO:0007669"/>
    <property type="project" value="UniProtKB-SubCell"/>
</dbReference>
<dbReference type="NCBIfam" id="NF041082">
    <property type="entry name" value="thermosome_alpha"/>
    <property type="match status" value="1"/>
</dbReference>
<dbReference type="InterPro" id="IPR017998">
    <property type="entry name" value="Chaperone_TCP-1"/>
</dbReference>
<dbReference type="InterPro" id="IPR027413">
    <property type="entry name" value="GROEL-like_equatorial_sf"/>
</dbReference>
<keyword evidence="12" id="KW-1185">Reference proteome</keyword>
<keyword evidence="7 8" id="KW-0143">Chaperone</keyword>
<reference evidence="11 12" key="1">
    <citation type="submission" date="2024-11" db="EMBL/GenBank/DDBJ databases">
        <title>Chromosome-level genome assembly of the freshwater bivalve Anodonta woodiana.</title>
        <authorList>
            <person name="Chen X."/>
        </authorList>
    </citation>
    <scope>NUCLEOTIDE SEQUENCE [LARGE SCALE GENOMIC DNA]</scope>
    <source>
        <strain evidence="11">MN2024</strain>
        <tissue evidence="11">Gills</tissue>
    </source>
</reference>
<dbReference type="InterPro" id="IPR054827">
    <property type="entry name" value="thermosome_alpha"/>
</dbReference>
<dbReference type="SUPFAM" id="SSF52029">
    <property type="entry name" value="GroEL apical domain-like"/>
    <property type="match status" value="1"/>
</dbReference>
<dbReference type="Gene3D" id="1.10.560.10">
    <property type="entry name" value="GroEL-like equatorial domain"/>
    <property type="match status" value="1"/>
</dbReference>
<dbReference type="FunFam" id="3.50.7.10:FF:000010">
    <property type="entry name" value="T-complex protein 1 subunit delta"/>
    <property type="match status" value="1"/>
</dbReference>
<organism evidence="11 12">
    <name type="scientific">Sinanodonta woodiana</name>
    <name type="common">Chinese pond mussel</name>
    <name type="synonym">Anodonta woodiana</name>
    <dbReference type="NCBI Taxonomy" id="1069815"/>
    <lineage>
        <taxon>Eukaryota</taxon>
        <taxon>Metazoa</taxon>
        <taxon>Spiralia</taxon>
        <taxon>Lophotrochozoa</taxon>
        <taxon>Mollusca</taxon>
        <taxon>Bivalvia</taxon>
        <taxon>Autobranchia</taxon>
        <taxon>Heteroconchia</taxon>
        <taxon>Palaeoheterodonta</taxon>
        <taxon>Unionida</taxon>
        <taxon>Unionoidea</taxon>
        <taxon>Unionidae</taxon>
        <taxon>Unioninae</taxon>
        <taxon>Sinanodonta</taxon>
    </lineage>
</organism>
<evidence type="ECO:0000256" key="5">
    <source>
        <dbReference type="ARBA" id="ARBA00022741"/>
    </source>
</evidence>
<dbReference type="InterPro" id="IPR027409">
    <property type="entry name" value="GroEL-like_apical_dom_sf"/>
</dbReference>
<dbReference type="PRINTS" id="PR00304">
    <property type="entry name" value="TCOMPLEXTCP1"/>
</dbReference>
<evidence type="ECO:0000256" key="1">
    <source>
        <dbReference type="ARBA" id="ARBA00004496"/>
    </source>
</evidence>
<dbReference type="Pfam" id="PF00118">
    <property type="entry name" value="Cpn60_TCP1"/>
    <property type="match status" value="1"/>
</dbReference>
<comment type="subcellular location">
    <subcellularLocation>
        <location evidence="1">Cytoplasm</location>
    </subcellularLocation>
</comment>
<evidence type="ECO:0000256" key="2">
    <source>
        <dbReference type="ARBA" id="ARBA00008020"/>
    </source>
</evidence>
<dbReference type="Gene3D" id="3.50.7.10">
    <property type="entry name" value="GroEL"/>
    <property type="match status" value="1"/>
</dbReference>
<dbReference type="PROSITE" id="PS00751">
    <property type="entry name" value="TCP1_2"/>
    <property type="match status" value="1"/>
</dbReference>
<evidence type="ECO:0000256" key="7">
    <source>
        <dbReference type="ARBA" id="ARBA00023186"/>
    </source>
</evidence>
<dbReference type="PROSITE" id="PS00750">
    <property type="entry name" value="TCP1_1"/>
    <property type="match status" value="1"/>
</dbReference>
<evidence type="ECO:0000256" key="10">
    <source>
        <dbReference type="SAM" id="MobiDB-lite"/>
    </source>
</evidence>
<accession>A0ABD3WHB5</accession>
<sequence>MSDRGKGGSKSEYQDKEKPREIRFSNITAAKAVADAIRTSLGPRGMDKMIQASNGDVTITNDGATILKQMQVLHPAAKMLVELSKAQDIEAGDGTTSVVVIAGSFMDACAKLLAKGIHPTSISEGFKKASVKSLEILEGLAIPLDLSDRETLLQSANTALSSKVVSQYSNVLSPIAVDAVLHVIDPAKATNVDLRDIRIFKKLGGTVEDTELVEGLVFDQKTHGATGPSKVEKAKVGLIQFCISPPKTDMDNSVIVSDYTQMDRVLREERQYILDIVKQIKKAGCNVLLIQKSILRDAVSDLALHFLAKMKIMVVKDIERDEIEFVVKSLGCRPIASLDHFVPEALGSADLVEEVQIGSSKIVKITGIANPGKTVSVLIRGSNKLFLEEADRSIHDALCVIRCLVKKRALIAGGGAPEIELALQLAEYANTLSGMEQYCFRAFAEALEIIPFTLAENAGLNPIATVTELRNRHAKGEKTAGINVRKGAITNILEENVVQPLLITNSAIHLATETVCSIMKIDDIVNCM</sequence>
<dbReference type="SUPFAM" id="SSF48592">
    <property type="entry name" value="GroEL equatorial domain-like"/>
    <property type="match status" value="1"/>
</dbReference>
<evidence type="ECO:0000256" key="3">
    <source>
        <dbReference type="ARBA" id="ARBA00016107"/>
    </source>
</evidence>
<keyword evidence="6 8" id="KW-0067">ATP-binding</keyword>
<dbReference type="Gene3D" id="3.30.260.10">
    <property type="entry name" value="TCP-1-like chaperonin intermediate domain"/>
    <property type="match status" value="1"/>
</dbReference>
<dbReference type="SUPFAM" id="SSF54849">
    <property type="entry name" value="GroEL-intermediate domain like"/>
    <property type="match status" value="1"/>
</dbReference>
<dbReference type="InterPro" id="IPR012717">
    <property type="entry name" value="Chap_CCT_delta"/>
</dbReference>
<dbReference type="InterPro" id="IPR002423">
    <property type="entry name" value="Cpn60/GroEL/TCP-1"/>
</dbReference>
<comment type="caution">
    <text evidence="11">The sequence shown here is derived from an EMBL/GenBank/DDBJ whole genome shotgun (WGS) entry which is preliminary data.</text>
</comment>
<dbReference type="PANTHER" id="PTHR11353">
    <property type="entry name" value="CHAPERONIN"/>
    <property type="match status" value="1"/>
</dbReference>
<feature type="region of interest" description="Disordered" evidence="10">
    <location>
        <begin position="1"/>
        <end position="20"/>
    </location>
</feature>
<evidence type="ECO:0000313" key="11">
    <source>
        <dbReference type="EMBL" id="KAL3873339.1"/>
    </source>
</evidence>
<proteinExistence type="inferred from homology"/>
<name>A0ABD3WHB5_SINWO</name>
<dbReference type="NCBIfam" id="TIGR02342">
    <property type="entry name" value="chap_CCT_delta"/>
    <property type="match status" value="1"/>
</dbReference>
<dbReference type="AlphaFoldDB" id="A0ABD3WHB5"/>
<dbReference type="InterPro" id="IPR053374">
    <property type="entry name" value="TCP-1_chaperonin"/>
</dbReference>
<dbReference type="InterPro" id="IPR027410">
    <property type="entry name" value="TCP-1-like_intermed_sf"/>
</dbReference>
<dbReference type="GO" id="GO:0005524">
    <property type="term" value="F:ATP binding"/>
    <property type="evidence" value="ECO:0007669"/>
    <property type="project" value="UniProtKB-KW"/>
</dbReference>
<gene>
    <name evidence="11" type="ORF">ACJMK2_036471</name>
</gene>
<dbReference type="NCBIfam" id="NF041083">
    <property type="entry name" value="thermosome_beta"/>
    <property type="match status" value="1"/>
</dbReference>